<comment type="caution">
    <text evidence="1">The sequence shown here is derived from an EMBL/GenBank/DDBJ whole genome shotgun (WGS) entry which is preliminary data.</text>
</comment>
<dbReference type="AlphaFoldDB" id="A0A396GTD9"/>
<gene>
    <name evidence="1" type="ORF">MtrunA17_Chr8g0387871</name>
</gene>
<evidence type="ECO:0000313" key="1">
    <source>
        <dbReference type="EMBL" id="RHN43441.1"/>
    </source>
</evidence>
<proteinExistence type="predicted"/>
<dbReference type="Gramene" id="rna50019">
    <property type="protein sequence ID" value="RHN43441.1"/>
    <property type="gene ID" value="gene50019"/>
</dbReference>
<evidence type="ECO:0000313" key="2">
    <source>
        <dbReference type="Proteomes" id="UP000265566"/>
    </source>
</evidence>
<organism evidence="1 2">
    <name type="scientific">Medicago truncatula</name>
    <name type="common">Barrel medic</name>
    <name type="synonym">Medicago tribuloides</name>
    <dbReference type="NCBI Taxonomy" id="3880"/>
    <lineage>
        <taxon>Eukaryota</taxon>
        <taxon>Viridiplantae</taxon>
        <taxon>Streptophyta</taxon>
        <taxon>Embryophyta</taxon>
        <taxon>Tracheophyta</taxon>
        <taxon>Spermatophyta</taxon>
        <taxon>Magnoliopsida</taxon>
        <taxon>eudicotyledons</taxon>
        <taxon>Gunneridae</taxon>
        <taxon>Pentapetalae</taxon>
        <taxon>rosids</taxon>
        <taxon>fabids</taxon>
        <taxon>Fabales</taxon>
        <taxon>Fabaceae</taxon>
        <taxon>Papilionoideae</taxon>
        <taxon>50 kb inversion clade</taxon>
        <taxon>NPAAA clade</taxon>
        <taxon>Hologalegina</taxon>
        <taxon>IRL clade</taxon>
        <taxon>Trifolieae</taxon>
        <taxon>Medicago</taxon>
    </lineage>
</organism>
<dbReference type="EMBL" id="PSQE01000008">
    <property type="protein sequence ID" value="RHN43441.1"/>
    <property type="molecule type" value="Genomic_DNA"/>
</dbReference>
<name>A0A396GTD9_MEDTR</name>
<sequence length="45" mass="5130">MLFVCLSSTTNLDSELGNKFNLSNQARDRSLLGYDIGIDIITFWF</sequence>
<reference evidence="2" key="1">
    <citation type="journal article" date="2018" name="Nat. Plants">
        <title>Whole-genome landscape of Medicago truncatula symbiotic genes.</title>
        <authorList>
            <person name="Pecrix Y."/>
            <person name="Staton S.E."/>
            <person name="Sallet E."/>
            <person name="Lelandais-Briere C."/>
            <person name="Moreau S."/>
            <person name="Carrere S."/>
            <person name="Blein T."/>
            <person name="Jardinaud M.F."/>
            <person name="Latrasse D."/>
            <person name="Zouine M."/>
            <person name="Zahm M."/>
            <person name="Kreplak J."/>
            <person name="Mayjonade B."/>
            <person name="Satge C."/>
            <person name="Perez M."/>
            <person name="Cauet S."/>
            <person name="Marande W."/>
            <person name="Chantry-Darmon C."/>
            <person name="Lopez-Roques C."/>
            <person name="Bouchez O."/>
            <person name="Berard A."/>
            <person name="Debelle F."/>
            <person name="Munos S."/>
            <person name="Bendahmane A."/>
            <person name="Berges H."/>
            <person name="Niebel A."/>
            <person name="Buitink J."/>
            <person name="Frugier F."/>
            <person name="Benhamed M."/>
            <person name="Crespi M."/>
            <person name="Gouzy J."/>
            <person name="Gamas P."/>
        </authorList>
    </citation>
    <scope>NUCLEOTIDE SEQUENCE [LARGE SCALE GENOMIC DNA]</scope>
    <source>
        <strain evidence="2">cv. Jemalong A17</strain>
    </source>
</reference>
<dbReference type="Proteomes" id="UP000265566">
    <property type="component" value="Chromosome 8"/>
</dbReference>
<accession>A0A396GTD9</accession>
<protein>
    <submittedName>
        <fullName evidence="1">Uncharacterized protein</fullName>
    </submittedName>
</protein>